<feature type="transmembrane region" description="Helical" evidence="1">
    <location>
        <begin position="43"/>
        <end position="71"/>
    </location>
</feature>
<sequence length="118" mass="13507">MYNNMFNFFIKQTGKVFFFSGCIGLILFWLEDSFYSTLIFYKIVMFILFIPAIIGFAISNIVLFPICFVNPHNICRGLGLDGGPLEFIEWAGMFGGMFVGYGVYGLGLYLLYKKIRKS</sequence>
<evidence type="ECO:0000313" key="2">
    <source>
        <dbReference type="EMBL" id="PIR77480.1"/>
    </source>
</evidence>
<dbReference type="AlphaFoldDB" id="A0A2M6P219"/>
<protein>
    <submittedName>
        <fullName evidence="2">Uncharacterized protein</fullName>
    </submittedName>
</protein>
<reference evidence="3" key="1">
    <citation type="submission" date="2017-09" db="EMBL/GenBank/DDBJ databases">
        <title>Depth-based differentiation of microbial function through sediment-hosted aquifers and enrichment of novel symbionts in the deep terrestrial subsurface.</title>
        <authorList>
            <person name="Probst A.J."/>
            <person name="Ladd B."/>
            <person name="Jarett J.K."/>
            <person name="Geller-Mcgrath D.E."/>
            <person name="Sieber C.M.K."/>
            <person name="Emerson J.B."/>
            <person name="Anantharaman K."/>
            <person name="Thomas B.C."/>
            <person name="Malmstrom R."/>
            <person name="Stieglmeier M."/>
            <person name="Klingl A."/>
            <person name="Woyke T."/>
            <person name="Ryan C.M."/>
            <person name="Banfield J.F."/>
        </authorList>
    </citation>
    <scope>NUCLEOTIDE SEQUENCE [LARGE SCALE GENOMIC DNA]</scope>
</reference>
<name>A0A2M6P219_9BACT</name>
<accession>A0A2M6P219</accession>
<organism evidence="2 3">
    <name type="scientific">Candidatus Magasanikbacteria bacterium CG10_big_fil_rev_8_21_14_0_10_38_6</name>
    <dbReference type="NCBI Taxonomy" id="1974647"/>
    <lineage>
        <taxon>Bacteria</taxon>
        <taxon>Candidatus Magasanikiibacteriota</taxon>
    </lineage>
</organism>
<keyword evidence="1" id="KW-0472">Membrane</keyword>
<dbReference type="EMBL" id="PFBW01000099">
    <property type="protein sequence ID" value="PIR77480.1"/>
    <property type="molecule type" value="Genomic_DNA"/>
</dbReference>
<gene>
    <name evidence="2" type="ORF">COU30_02210</name>
</gene>
<feature type="transmembrane region" description="Helical" evidence="1">
    <location>
        <begin position="91"/>
        <end position="112"/>
    </location>
</feature>
<feature type="transmembrane region" description="Helical" evidence="1">
    <location>
        <begin position="12"/>
        <end position="31"/>
    </location>
</feature>
<keyword evidence="1" id="KW-1133">Transmembrane helix</keyword>
<keyword evidence="1" id="KW-0812">Transmembrane</keyword>
<proteinExistence type="predicted"/>
<evidence type="ECO:0000313" key="3">
    <source>
        <dbReference type="Proteomes" id="UP000228528"/>
    </source>
</evidence>
<evidence type="ECO:0000256" key="1">
    <source>
        <dbReference type="SAM" id="Phobius"/>
    </source>
</evidence>
<dbReference type="Proteomes" id="UP000228528">
    <property type="component" value="Unassembled WGS sequence"/>
</dbReference>
<comment type="caution">
    <text evidence="2">The sequence shown here is derived from an EMBL/GenBank/DDBJ whole genome shotgun (WGS) entry which is preliminary data.</text>
</comment>